<keyword evidence="5 12" id="KW-0418">Kinase</keyword>
<dbReference type="Proteomes" id="UP000283634">
    <property type="component" value="Unassembled WGS sequence"/>
</dbReference>
<keyword evidence="3 12" id="KW-0808">Transferase</keyword>
<organism evidence="12 13">
    <name type="scientific">Trypanosoma rangeli</name>
    <dbReference type="NCBI Taxonomy" id="5698"/>
    <lineage>
        <taxon>Eukaryota</taxon>
        <taxon>Discoba</taxon>
        <taxon>Euglenozoa</taxon>
        <taxon>Kinetoplastea</taxon>
        <taxon>Metakinetoplastina</taxon>
        <taxon>Trypanosomatida</taxon>
        <taxon>Trypanosomatidae</taxon>
        <taxon>Trypanosoma</taxon>
        <taxon>Herpetosoma</taxon>
    </lineage>
</organism>
<dbReference type="SUPFAM" id="SSF56112">
    <property type="entry name" value="Protein kinase-like (PK-like)"/>
    <property type="match status" value="1"/>
</dbReference>
<evidence type="ECO:0000256" key="10">
    <source>
        <dbReference type="RuleBase" id="RU000304"/>
    </source>
</evidence>
<dbReference type="GO" id="GO:0004674">
    <property type="term" value="F:protein serine/threonine kinase activity"/>
    <property type="evidence" value="ECO:0007669"/>
    <property type="project" value="UniProtKB-KW"/>
</dbReference>
<dbReference type="PROSITE" id="PS50011">
    <property type="entry name" value="PROTEIN_KINASE_DOM"/>
    <property type="match status" value="1"/>
</dbReference>
<dbReference type="Gene3D" id="1.10.510.10">
    <property type="entry name" value="Transferase(Phosphotransferase) domain 1"/>
    <property type="match status" value="1"/>
</dbReference>
<evidence type="ECO:0000313" key="12">
    <source>
        <dbReference type="EMBL" id="RNF03998.1"/>
    </source>
</evidence>
<name>A0A3R7NKI8_TRYRA</name>
<dbReference type="PANTHER" id="PTHR44899:SF3">
    <property type="entry name" value="SERINE_THREONINE-PROTEIN KINASE NEK1"/>
    <property type="match status" value="1"/>
</dbReference>
<dbReference type="InterPro" id="IPR000719">
    <property type="entry name" value="Prot_kinase_dom"/>
</dbReference>
<feature type="domain" description="Protein kinase" evidence="11">
    <location>
        <begin position="14"/>
        <end position="271"/>
    </location>
</feature>
<dbReference type="InterPro" id="IPR008271">
    <property type="entry name" value="Ser/Thr_kinase_AS"/>
</dbReference>
<keyword evidence="2 10" id="KW-0723">Serine/threonine-protein kinase</keyword>
<dbReference type="AlphaFoldDB" id="A0A3R7NKI8"/>
<dbReference type="InterPro" id="IPR017441">
    <property type="entry name" value="Protein_kinase_ATP_BS"/>
</dbReference>
<protein>
    <recommendedName>
        <fullName evidence="1">non-specific serine/threonine protein kinase</fullName>
        <ecNumber evidence="1">2.7.11.1</ecNumber>
    </recommendedName>
</protein>
<feature type="binding site" evidence="9">
    <location>
        <position position="43"/>
    </location>
    <ligand>
        <name>ATP</name>
        <dbReference type="ChEBI" id="CHEBI:30616"/>
    </ligand>
</feature>
<proteinExistence type="inferred from homology"/>
<comment type="caution">
    <text evidence="12">The sequence shown here is derived from an EMBL/GenBank/DDBJ whole genome shotgun (WGS) entry which is preliminary data.</text>
</comment>
<evidence type="ECO:0000256" key="9">
    <source>
        <dbReference type="PROSITE-ProRule" id="PRU10141"/>
    </source>
</evidence>
<accession>A0A3R7NKI8</accession>
<gene>
    <name evidence="12" type="ORF">TraAM80_05384</name>
</gene>
<evidence type="ECO:0000256" key="1">
    <source>
        <dbReference type="ARBA" id="ARBA00012513"/>
    </source>
</evidence>
<dbReference type="Gene3D" id="3.30.200.20">
    <property type="entry name" value="Phosphorylase Kinase, domain 1"/>
    <property type="match status" value="1"/>
</dbReference>
<keyword evidence="13" id="KW-1185">Reference proteome</keyword>
<keyword evidence="4 9" id="KW-0547">Nucleotide-binding</keyword>
<dbReference type="GO" id="GO:0005524">
    <property type="term" value="F:ATP binding"/>
    <property type="evidence" value="ECO:0007669"/>
    <property type="project" value="UniProtKB-UniRule"/>
</dbReference>
<dbReference type="EMBL" id="MKGL01000177">
    <property type="protein sequence ID" value="RNF03998.1"/>
    <property type="molecule type" value="Genomic_DNA"/>
</dbReference>
<dbReference type="InterPro" id="IPR051131">
    <property type="entry name" value="NEK_Ser/Thr_kinase_NIMA"/>
</dbReference>
<dbReference type="PROSITE" id="PS00107">
    <property type="entry name" value="PROTEIN_KINASE_ATP"/>
    <property type="match status" value="1"/>
</dbReference>
<dbReference type="EC" id="2.7.11.1" evidence="1"/>
<evidence type="ECO:0000256" key="3">
    <source>
        <dbReference type="ARBA" id="ARBA00022679"/>
    </source>
</evidence>
<dbReference type="PROSITE" id="PS00108">
    <property type="entry name" value="PROTEIN_KINASE_ST"/>
    <property type="match status" value="1"/>
</dbReference>
<reference evidence="12 13" key="1">
    <citation type="journal article" date="2018" name="BMC Genomics">
        <title>Genomic comparison of Trypanosoma conorhini and Trypanosoma rangeli to Trypanosoma cruzi strains of high and low virulence.</title>
        <authorList>
            <person name="Bradwell K.R."/>
            <person name="Koparde V.N."/>
            <person name="Matveyev A.V."/>
            <person name="Serrano M.G."/>
            <person name="Alves J.M."/>
            <person name="Parikh H."/>
            <person name="Huang B."/>
            <person name="Lee V."/>
            <person name="Espinosa-Alvarez O."/>
            <person name="Ortiz P.A."/>
            <person name="Costa-Martins A.G."/>
            <person name="Teixeira M.M."/>
            <person name="Buck G.A."/>
        </authorList>
    </citation>
    <scope>NUCLEOTIDE SEQUENCE [LARGE SCALE GENOMIC DNA]</scope>
    <source>
        <strain evidence="12 13">AM80</strain>
    </source>
</reference>
<evidence type="ECO:0000256" key="2">
    <source>
        <dbReference type="ARBA" id="ARBA00022527"/>
    </source>
</evidence>
<sequence length="311" mass="34834">MQLRDTSAPELARYIIGEYLGEGSTGTAFKVTDAVTGKHYVLKQISLESIGDEEKLRAKKEILVMNGVDHPNIVRFRESFSGTNSVNIVMEHCASTLEELIGRQQAEGGQPFPEDIIIEWMAELLCALAYLHSRSIVHRDLKTSNIFLTEKNHVKLGDFGVCTVLTSTSVAAHSMIGTPLYFSPEVCEGEDYDQRSDMWSLGVVFYEMCTLRHPFEAQHLPGLIQQILTKAVTPFNTGLDARFEAIVRGMLNKDPRDRPTAQDLIDNHLVVPVSHPSHPSQKPSRGRLIQQYYGPELAFSRERGTRLPPLD</sequence>
<dbReference type="SMART" id="SM00220">
    <property type="entry name" value="S_TKc"/>
    <property type="match status" value="1"/>
</dbReference>
<evidence type="ECO:0000256" key="4">
    <source>
        <dbReference type="ARBA" id="ARBA00022741"/>
    </source>
</evidence>
<evidence type="ECO:0000256" key="6">
    <source>
        <dbReference type="ARBA" id="ARBA00022840"/>
    </source>
</evidence>
<dbReference type="Pfam" id="PF00069">
    <property type="entry name" value="Pkinase"/>
    <property type="match status" value="1"/>
</dbReference>
<comment type="catalytic activity">
    <reaction evidence="7">
        <text>L-threonyl-[protein] + ATP = O-phospho-L-threonyl-[protein] + ADP + H(+)</text>
        <dbReference type="Rhea" id="RHEA:46608"/>
        <dbReference type="Rhea" id="RHEA-COMP:11060"/>
        <dbReference type="Rhea" id="RHEA-COMP:11605"/>
        <dbReference type="ChEBI" id="CHEBI:15378"/>
        <dbReference type="ChEBI" id="CHEBI:30013"/>
        <dbReference type="ChEBI" id="CHEBI:30616"/>
        <dbReference type="ChEBI" id="CHEBI:61977"/>
        <dbReference type="ChEBI" id="CHEBI:456216"/>
        <dbReference type="EC" id="2.7.11.1"/>
    </reaction>
</comment>
<dbReference type="OrthoDB" id="248923at2759"/>
<comment type="similarity">
    <text evidence="10">Belongs to the protein kinase superfamily.</text>
</comment>
<keyword evidence="6 9" id="KW-0067">ATP-binding</keyword>
<evidence type="ECO:0000256" key="7">
    <source>
        <dbReference type="ARBA" id="ARBA00047899"/>
    </source>
</evidence>
<evidence type="ECO:0000256" key="8">
    <source>
        <dbReference type="ARBA" id="ARBA00048679"/>
    </source>
</evidence>
<dbReference type="VEuPathDB" id="TriTrypDB:TRSC58_03494"/>
<dbReference type="RefSeq" id="XP_029237844.1">
    <property type="nucleotide sequence ID" value="XM_029382264.1"/>
</dbReference>
<dbReference type="PANTHER" id="PTHR44899">
    <property type="entry name" value="CAMK FAMILY PROTEIN KINASE"/>
    <property type="match status" value="1"/>
</dbReference>
<dbReference type="OMA" id="VECNTAV"/>
<dbReference type="GeneID" id="40329317"/>
<evidence type="ECO:0000259" key="11">
    <source>
        <dbReference type="PROSITE" id="PS50011"/>
    </source>
</evidence>
<dbReference type="GO" id="GO:0106310">
    <property type="term" value="F:protein serine kinase activity"/>
    <property type="evidence" value="ECO:0007669"/>
    <property type="project" value="RHEA"/>
</dbReference>
<comment type="catalytic activity">
    <reaction evidence="8">
        <text>L-seryl-[protein] + ATP = O-phospho-L-seryl-[protein] + ADP + H(+)</text>
        <dbReference type="Rhea" id="RHEA:17989"/>
        <dbReference type="Rhea" id="RHEA-COMP:9863"/>
        <dbReference type="Rhea" id="RHEA-COMP:11604"/>
        <dbReference type="ChEBI" id="CHEBI:15378"/>
        <dbReference type="ChEBI" id="CHEBI:29999"/>
        <dbReference type="ChEBI" id="CHEBI:30616"/>
        <dbReference type="ChEBI" id="CHEBI:83421"/>
        <dbReference type="ChEBI" id="CHEBI:456216"/>
        <dbReference type="EC" id="2.7.11.1"/>
    </reaction>
</comment>
<evidence type="ECO:0000313" key="13">
    <source>
        <dbReference type="Proteomes" id="UP000283634"/>
    </source>
</evidence>
<evidence type="ECO:0000256" key="5">
    <source>
        <dbReference type="ARBA" id="ARBA00022777"/>
    </source>
</evidence>
<dbReference type="InterPro" id="IPR011009">
    <property type="entry name" value="Kinase-like_dom_sf"/>
</dbReference>
<dbReference type="CDD" id="cd08215">
    <property type="entry name" value="STKc_Nek"/>
    <property type="match status" value="1"/>
</dbReference>